<evidence type="ECO:0000313" key="2">
    <source>
        <dbReference type="EMBL" id="MBW86256.1"/>
    </source>
</evidence>
<keyword evidence="1" id="KW-0732">Signal</keyword>
<feature type="signal peptide" evidence="1">
    <location>
        <begin position="1"/>
        <end position="16"/>
    </location>
</feature>
<sequence length="36" mass="4031">MLTLIVYSFILIASEGFLPATLTCLEITEQASQFYC</sequence>
<feature type="chain" id="PRO_5015169740" evidence="1">
    <location>
        <begin position="17"/>
        <end position="36"/>
    </location>
</feature>
<organism evidence="2">
    <name type="scientific">Rhizophora mucronata</name>
    <name type="common">Asiatic mangrove</name>
    <dbReference type="NCBI Taxonomy" id="61149"/>
    <lineage>
        <taxon>Eukaryota</taxon>
        <taxon>Viridiplantae</taxon>
        <taxon>Streptophyta</taxon>
        <taxon>Embryophyta</taxon>
        <taxon>Tracheophyta</taxon>
        <taxon>Spermatophyta</taxon>
        <taxon>Magnoliopsida</taxon>
        <taxon>eudicotyledons</taxon>
        <taxon>Gunneridae</taxon>
        <taxon>Pentapetalae</taxon>
        <taxon>rosids</taxon>
        <taxon>fabids</taxon>
        <taxon>Malpighiales</taxon>
        <taxon>Rhizophoraceae</taxon>
        <taxon>Rhizophora</taxon>
    </lineage>
</organism>
<proteinExistence type="predicted"/>
<evidence type="ECO:0000256" key="1">
    <source>
        <dbReference type="SAM" id="SignalP"/>
    </source>
</evidence>
<reference evidence="2" key="1">
    <citation type="submission" date="2018-02" db="EMBL/GenBank/DDBJ databases">
        <title>Rhizophora mucronata_Transcriptome.</title>
        <authorList>
            <person name="Meera S.P."/>
            <person name="Sreeshan A."/>
            <person name="Augustine A."/>
        </authorList>
    </citation>
    <scope>NUCLEOTIDE SEQUENCE</scope>
    <source>
        <tissue evidence="2">Leaf</tissue>
    </source>
</reference>
<dbReference type="EMBL" id="GGEC01005773">
    <property type="protein sequence ID" value="MBW86256.1"/>
    <property type="molecule type" value="Transcribed_RNA"/>
</dbReference>
<dbReference type="AlphaFoldDB" id="A0A2P2IYG6"/>
<protein>
    <submittedName>
        <fullName evidence="2">Uncharacterized protein</fullName>
    </submittedName>
</protein>
<accession>A0A2P2IYG6</accession>
<name>A0A2P2IYG6_RHIMU</name>